<dbReference type="InterPro" id="IPR003779">
    <property type="entry name" value="CMD-like"/>
</dbReference>
<keyword evidence="3" id="KW-0560">Oxidoreductase</keyword>
<organism evidence="3 4">
    <name type="scientific">Ferrovibrio terrae</name>
    <dbReference type="NCBI Taxonomy" id="2594003"/>
    <lineage>
        <taxon>Bacteria</taxon>
        <taxon>Pseudomonadati</taxon>
        <taxon>Pseudomonadota</taxon>
        <taxon>Alphaproteobacteria</taxon>
        <taxon>Rhodospirillales</taxon>
        <taxon>Rhodospirillaceae</taxon>
        <taxon>Ferrovibrio</taxon>
    </lineage>
</organism>
<dbReference type="Proteomes" id="UP000317496">
    <property type="component" value="Chromosome"/>
</dbReference>
<dbReference type="InterPro" id="IPR004675">
    <property type="entry name" value="AhpD_core"/>
</dbReference>
<evidence type="ECO:0000259" key="2">
    <source>
        <dbReference type="Pfam" id="PF02627"/>
    </source>
</evidence>
<gene>
    <name evidence="3" type="ORF">FNB15_07185</name>
</gene>
<feature type="region of interest" description="Disordered" evidence="1">
    <location>
        <begin position="1"/>
        <end position="26"/>
    </location>
</feature>
<dbReference type="KEGG" id="fer:FNB15_07185"/>
<dbReference type="PANTHER" id="PTHR35446">
    <property type="entry name" value="SI:CH211-175M2.5"/>
    <property type="match status" value="1"/>
</dbReference>
<dbReference type="Pfam" id="PF02627">
    <property type="entry name" value="CMD"/>
    <property type="match status" value="1"/>
</dbReference>
<dbReference type="PANTHER" id="PTHR35446:SF2">
    <property type="entry name" value="CARBOXYMUCONOLACTONE DECARBOXYLASE-LIKE DOMAIN-CONTAINING PROTEIN"/>
    <property type="match status" value="1"/>
</dbReference>
<dbReference type="GO" id="GO:0051920">
    <property type="term" value="F:peroxiredoxin activity"/>
    <property type="evidence" value="ECO:0007669"/>
    <property type="project" value="InterPro"/>
</dbReference>
<dbReference type="Gene3D" id="1.20.1290.10">
    <property type="entry name" value="AhpD-like"/>
    <property type="match status" value="1"/>
</dbReference>
<dbReference type="InterPro" id="IPR029032">
    <property type="entry name" value="AhpD-like"/>
</dbReference>
<proteinExistence type="predicted"/>
<dbReference type="RefSeq" id="WP_144068052.1">
    <property type="nucleotide sequence ID" value="NZ_CP041636.1"/>
</dbReference>
<keyword evidence="3" id="KW-0575">Peroxidase</keyword>
<dbReference type="NCBIfam" id="TIGR01926">
    <property type="entry name" value="peroxid_rel"/>
    <property type="match status" value="1"/>
</dbReference>
<evidence type="ECO:0000313" key="4">
    <source>
        <dbReference type="Proteomes" id="UP000317496"/>
    </source>
</evidence>
<evidence type="ECO:0000256" key="1">
    <source>
        <dbReference type="SAM" id="MobiDB-lite"/>
    </source>
</evidence>
<dbReference type="Gene3D" id="1.20.5.810">
    <property type="entry name" value="AhpD-like"/>
    <property type="match status" value="1"/>
</dbReference>
<dbReference type="NCBIfam" id="TIGR00778">
    <property type="entry name" value="ahpD_dom"/>
    <property type="match status" value="1"/>
</dbReference>
<sequence length="210" mass="23334">MAKPKQKTAKPAAAKKASKTHAQKAHALKIPVPARDKLDPATQAYFAKCDEKIGFVPNVLLSYSFDAKKLRGFTDMYNELMLGESGLSKLEREMIAVAVSSINHCFYCLTAHGAAVRQLSGDPKLGEQMVMNYRVADLTPKMRAALDFAAKLTERPDKIVESDRETLRKAGWSDKDIWDIASTASFFNMSNRMAAAIEMNPNDEYHGAFR</sequence>
<reference evidence="3 4" key="1">
    <citation type="submission" date="2019-07" db="EMBL/GenBank/DDBJ databases">
        <title>Genome sequencing for Ferrovibrio sp. K5.</title>
        <authorList>
            <person name="Park S.-J."/>
        </authorList>
    </citation>
    <scope>NUCLEOTIDE SEQUENCE [LARGE SCALE GENOMIC DNA]</scope>
    <source>
        <strain evidence="3 4">K5</strain>
    </source>
</reference>
<keyword evidence="4" id="KW-1185">Reference proteome</keyword>
<name>A0A516GZW3_9PROT</name>
<dbReference type="SUPFAM" id="SSF69118">
    <property type="entry name" value="AhpD-like"/>
    <property type="match status" value="1"/>
</dbReference>
<dbReference type="AlphaFoldDB" id="A0A516GZW3"/>
<dbReference type="EMBL" id="CP041636">
    <property type="protein sequence ID" value="QDO97071.1"/>
    <property type="molecule type" value="Genomic_DNA"/>
</dbReference>
<feature type="compositionally biased region" description="Basic residues" evidence="1">
    <location>
        <begin position="16"/>
        <end position="26"/>
    </location>
</feature>
<protein>
    <submittedName>
        <fullName evidence="3">Peroxidase-related enzyme</fullName>
    </submittedName>
</protein>
<feature type="domain" description="Carboxymuconolactone decarboxylase-like" evidence="2">
    <location>
        <begin position="71"/>
        <end position="150"/>
    </location>
</feature>
<evidence type="ECO:0000313" key="3">
    <source>
        <dbReference type="EMBL" id="QDO97071.1"/>
    </source>
</evidence>
<dbReference type="InterPro" id="IPR010195">
    <property type="entry name" value="Uncharacterised_peroxidase-rel"/>
</dbReference>
<dbReference type="OrthoDB" id="9810664at2"/>
<accession>A0A516GZW3</accession>